<dbReference type="Pfam" id="PF13456">
    <property type="entry name" value="RVT_3"/>
    <property type="match status" value="1"/>
</dbReference>
<dbReference type="PANTHER" id="PTHR47723:SF22">
    <property type="entry name" value="RNASE H TYPE-1 DOMAIN-CONTAINING PROTEIN"/>
    <property type="match status" value="1"/>
</dbReference>
<dbReference type="InterPro" id="IPR044730">
    <property type="entry name" value="RNase_H-like_dom_plant"/>
</dbReference>
<dbReference type="GO" id="GO:0004523">
    <property type="term" value="F:RNA-DNA hybrid ribonuclease activity"/>
    <property type="evidence" value="ECO:0007669"/>
    <property type="project" value="InterPro"/>
</dbReference>
<protein>
    <recommendedName>
        <fullName evidence="1">RNase H type-1 domain-containing protein</fullName>
    </recommendedName>
</protein>
<dbReference type="PANTHER" id="PTHR47723">
    <property type="entry name" value="OS05G0353850 PROTEIN"/>
    <property type="match status" value="1"/>
</dbReference>
<dbReference type="InterPro" id="IPR002156">
    <property type="entry name" value="RNaseH_domain"/>
</dbReference>
<name>A0AAE0AB53_9ROSI</name>
<dbReference type="GO" id="GO:0003676">
    <property type="term" value="F:nucleic acid binding"/>
    <property type="evidence" value="ECO:0007669"/>
    <property type="project" value="InterPro"/>
</dbReference>
<comment type="caution">
    <text evidence="2">The sequence shown here is derived from an EMBL/GenBank/DDBJ whole genome shotgun (WGS) entry which is preliminary data.</text>
</comment>
<dbReference type="InterPro" id="IPR012337">
    <property type="entry name" value="RNaseH-like_sf"/>
</dbReference>
<keyword evidence="3" id="KW-1185">Reference proteome</keyword>
<reference evidence="2" key="1">
    <citation type="journal article" date="2023" name="Plant J.">
        <title>Genome sequences and population genomics provide insights into the demographic history, inbreeding, and mutation load of two 'living fossil' tree species of Dipteronia.</title>
        <authorList>
            <person name="Feng Y."/>
            <person name="Comes H.P."/>
            <person name="Chen J."/>
            <person name="Zhu S."/>
            <person name="Lu R."/>
            <person name="Zhang X."/>
            <person name="Li P."/>
            <person name="Qiu J."/>
            <person name="Olsen K.M."/>
            <person name="Qiu Y."/>
        </authorList>
    </citation>
    <scope>NUCLEOTIDE SEQUENCE</scope>
    <source>
        <strain evidence="2">NBL</strain>
    </source>
</reference>
<evidence type="ECO:0000313" key="2">
    <source>
        <dbReference type="EMBL" id="KAK3210686.1"/>
    </source>
</evidence>
<gene>
    <name evidence="2" type="ORF">Dsin_015392</name>
</gene>
<dbReference type="SUPFAM" id="SSF53098">
    <property type="entry name" value="Ribonuclease H-like"/>
    <property type="match status" value="1"/>
</dbReference>
<organism evidence="2 3">
    <name type="scientific">Dipteronia sinensis</name>
    <dbReference type="NCBI Taxonomy" id="43782"/>
    <lineage>
        <taxon>Eukaryota</taxon>
        <taxon>Viridiplantae</taxon>
        <taxon>Streptophyta</taxon>
        <taxon>Embryophyta</taxon>
        <taxon>Tracheophyta</taxon>
        <taxon>Spermatophyta</taxon>
        <taxon>Magnoliopsida</taxon>
        <taxon>eudicotyledons</taxon>
        <taxon>Gunneridae</taxon>
        <taxon>Pentapetalae</taxon>
        <taxon>rosids</taxon>
        <taxon>malvids</taxon>
        <taxon>Sapindales</taxon>
        <taxon>Sapindaceae</taxon>
        <taxon>Hippocastanoideae</taxon>
        <taxon>Acereae</taxon>
        <taxon>Dipteronia</taxon>
    </lineage>
</organism>
<evidence type="ECO:0000313" key="3">
    <source>
        <dbReference type="Proteomes" id="UP001281410"/>
    </source>
</evidence>
<accession>A0AAE0AB53</accession>
<dbReference type="InterPro" id="IPR053151">
    <property type="entry name" value="RNase_H-like"/>
</dbReference>
<evidence type="ECO:0000259" key="1">
    <source>
        <dbReference type="Pfam" id="PF13456"/>
    </source>
</evidence>
<dbReference type="AlphaFoldDB" id="A0AAE0AB53"/>
<proteinExistence type="predicted"/>
<dbReference type="Proteomes" id="UP001281410">
    <property type="component" value="Unassembled WGS sequence"/>
</dbReference>
<dbReference type="Gene3D" id="3.30.420.10">
    <property type="entry name" value="Ribonuclease H-like superfamily/Ribonuclease H"/>
    <property type="match status" value="1"/>
</dbReference>
<sequence length="184" mass="19966">MDTTLGRDQRITRLYLLLHNKIRRESHGSMTSCGTWRGTTTGGGVCGGRACLDGVFPVIPARVSQTGHNGKVLCLFFLFVVIRDSNEAELMAIEKASQLCASNSFMVGRDITIVSDSKVAILWINEEGFKNLSLVNMVYDVRSYLATLGGTVVSFVPRASNSFADSLAKLGSSMSGDFIQWGDS</sequence>
<dbReference type="InterPro" id="IPR036397">
    <property type="entry name" value="RNaseH_sf"/>
</dbReference>
<feature type="domain" description="RNase H type-1" evidence="1">
    <location>
        <begin position="69"/>
        <end position="170"/>
    </location>
</feature>
<dbReference type="CDD" id="cd06222">
    <property type="entry name" value="RNase_H_like"/>
    <property type="match status" value="1"/>
</dbReference>
<dbReference type="EMBL" id="JANJYJ010000005">
    <property type="protein sequence ID" value="KAK3210686.1"/>
    <property type="molecule type" value="Genomic_DNA"/>
</dbReference>